<dbReference type="SUPFAM" id="SSF57903">
    <property type="entry name" value="FYVE/PHD zinc finger"/>
    <property type="match status" value="1"/>
</dbReference>
<evidence type="ECO:0000256" key="2">
    <source>
        <dbReference type="ARBA" id="ARBA00022723"/>
    </source>
</evidence>
<feature type="compositionally biased region" description="Acidic residues" evidence="7">
    <location>
        <begin position="119"/>
        <end position="131"/>
    </location>
</feature>
<evidence type="ECO:0000256" key="6">
    <source>
        <dbReference type="PROSITE-ProRule" id="PRU00146"/>
    </source>
</evidence>
<dbReference type="InterPro" id="IPR019786">
    <property type="entry name" value="Zinc_finger_PHD-type_CS"/>
</dbReference>
<dbReference type="PROSITE" id="PS50016">
    <property type="entry name" value="ZF_PHD_2"/>
    <property type="match status" value="1"/>
</dbReference>
<keyword evidence="3 6" id="KW-0863">Zinc-finger</keyword>
<dbReference type="PANTHER" id="PTHR46174">
    <property type="entry name" value="CXXC-TYPE ZINC FINGER PROTEIN 1"/>
    <property type="match status" value="1"/>
</dbReference>
<dbReference type="Proteomes" id="UP001586593">
    <property type="component" value="Unassembled WGS sequence"/>
</dbReference>
<dbReference type="SMART" id="SM00249">
    <property type="entry name" value="PHD"/>
    <property type="match status" value="1"/>
</dbReference>
<name>A0ABR3Y8I4_9PEZI</name>
<protein>
    <recommendedName>
        <fullName evidence="8">PHD-type domain-containing protein</fullName>
    </recommendedName>
</protein>
<dbReference type="InterPro" id="IPR001965">
    <property type="entry name" value="Znf_PHD"/>
</dbReference>
<dbReference type="Pfam" id="PF00628">
    <property type="entry name" value="PHD"/>
    <property type="match status" value="1"/>
</dbReference>
<evidence type="ECO:0000259" key="8">
    <source>
        <dbReference type="PROSITE" id="PS50016"/>
    </source>
</evidence>
<evidence type="ECO:0000256" key="7">
    <source>
        <dbReference type="SAM" id="MobiDB-lite"/>
    </source>
</evidence>
<evidence type="ECO:0000256" key="4">
    <source>
        <dbReference type="ARBA" id="ARBA00022833"/>
    </source>
</evidence>
<dbReference type="EMBL" id="JAZHXJ010000003">
    <property type="protein sequence ID" value="KAL1884225.1"/>
    <property type="molecule type" value="Genomic_DNA"/>
</dbReference>
<evidence type="ECO:0000313" key="10">
    <source>
        <dbReference type="Proteomes" id="UP001586593"/>
    </source>
</evidence>
<evidence type="ECO:0000256" key="3">
    <source>
        <dbReference type="ARBA" id="ARBA00022771"/>
    </source>
</evidence>
<feature type="compositionally biased region" description="Basic and acidic residues" evidence="7">
    <location>
        <begin position="25"/>
        <end position="39"/>
    </location>
</feature>
<keyword evidence="10" id="KW-1185">Reference proteome</keyword>
<keyword evidence="4" id="KW-0862">Zinc</keyword>
<comment type="caution">
    <text evidence="9">The sequence shown here is derived from an EMBL/GenBank/DDBJ whole genome shotgun (WGS) entry which is preliminary data.</text>
</comment>
<dbReference type="InterPro" id="IPR011011">
    <property type="entry name" value="Znf_FYVE_PHD"/>
</dbReference>
<dbReference type="Gene3D" id="3.30.40.10">
    <property type="entry name" value="Zinc/RING finger domain, C3HC4 (zinc finger)"/>
    <property type="match status" value="1"/>
</dbReference>
<feature type="region of interest" description="Disordered" evidence="7">
    <location>
        <begin position="1"/>
        <end position="136"/>
    </location>
</feature>
<evidence type="ECO:0000256" key="1">
    <source>
        <dbReference type="ARBA" id="ARBA00004123"/>
    </source>
</evidence>
<evidence type="ECO:0000313" key="9">
    <source>
        <dbReference type="EMBL" id="KAL1884225.1"/>
    </source>
</evidence>
<evidence type="ECO:0000256" key="5">
    <source>
        <dbReference type="ARBA" id="ARBA00023242"/>
    </source>
</evidence>
<dbReference type="InterPro" id="IPR013083">
    <property type="entry name" value="Znf_RING/FYVE/PHD"/>
</dbReference>
<dbReference type="InterPro" id="IPR019787">
    <property type="entry name" value="Znf_PHD-finger"/>
</dbReference>
<accession>A0ABR3Y8I4</accession>
<feature type="compositionally biased region" description="Basic residues" evidence="7">
    <location>
        <begin position="87"/>
        <end position="106"/>
    </location>
</feature>
<dbReference type="PANTHER" id="PTHR46174:SF1">
    <property type="entry name" value="CXXC-TYPE ZINC FINGER PROTEIN 1"/>
    <property type="match status" value="1"/>
</dbReference>
<comment type="subcellular location">
    <subcellularLocation>
        <location evidence="1">Nucleus</location>
    </subcellularLocation>
</comment>
<reference evidence="9 10" key="1">
    <citation type="journal article" date="2024" name="Commun. Biol.">
        <title>Comparative genomic analysis of thermophilic fungi reveals convergent evolutionary adaptations and gene losses.</title>
        <authorList>
            <person name="Steindorff A.S."/>
            <person name="Aguilar-Pontes M.V."/>
            <person name="Robinson A.J."/>
            <person name="Andreopoulos B."/>
            <person name="LaButti K."/>
            <person name="Kuo A."/>
            <person name="Mondo S."/>
            <person name="Riley R."/>
            <person name="Otillar R."/>
            <person name="Haridas S."/>
            <person name="Lipzen A."/>
            <person name="Grimwood J."/>
            <person name="Schmutz J."/>
            <person name="Clum A."/>
            <person name="Reid I.D."/>
            <person name="Moisan M.C."/>
            <person name="Butler G."/>
            <person name="Nguyen T.T.M."/>
            <person name="Dewar K."/>
            <person name="Conant G."/>
            <person name="Drula E."/>
            <person name="Henrissat B."/>
            <person name="Hansel C."/>
            <person name="Singer S."/>
            <person name="Hutchinson M.I."/>
            <person name="de Vries R.P."/>
            <person name="Natvig D.O."/>
            <person name="Powell A.J."/>
            <person name="Tsang A."/>
            <person name="Grigoriev I.V."/>
        </authorList>
    </citation>
    <scope>NUCLEOTIDE SEQUENCE [LARGE SCALE GENOMIC DNA]</scope>
    <source>
        <strain evidence="9 10">ATCC 24622</strain>
    </source>
</reference>
<dbReference type="PROSITE" id="PS01359">
    <property type="entry name" value="ZF_PHD_1"/>
    <property type="match status" value="1"/>
</dbReference>
<organism evidence="9 10">
    <name type="scientific">Phialemonium thermophilum</name>
    <dbReference type="NCBI Taxonomy" id="223376"/>
    <lineage>
        <taxon>Eukaryota</taxon>
        <taxon>Fungi</taxon>
        <taxon>Dikarya</taxon>
        <taxon>Ascomycota</taxon>
        <taxon>Pezizomycotina</taxon>
        <taxon>Sordariomycetes</taxon>
        <taxon>Sordariomycetidae</taxon>
        <taxon>Cephalothecales</taxon>
        <taxon>Cephalothecaceae</taxon>
        <taxon>Phialemonium</taxon>
    </lineage>
</organism>
<proteinExistence type="predicted"/>
<dbReference type="InterPro" id="IPR037869">
    <property type="entry name" value="Spp1/CFP1"/>
</dbReference>
<sequence>MAFTTSNFVLDPAVETSSPLMSKGTMDDRDSSNETDRKQNFTQQSTLPDALQLVKTEESQGLDGASTPQAHSAGTKKKRGTASVTRATKRGKAGPKKSKFAARKKKTDSDVRRGAVPALEEDLGEQEEDGGSSESDGGPYCICRGPDNHRFMIACDKCEDWFHGDCIGMDKYTGENLVQRYICPNCTDGKMYVTRYKKTCALRGCEKPARIYDEKDSSVFCCDDHCQTWWQQLVATLPESKKGYGSDILTQEEFMGLMVGSAGESVNRFGVWKLGDDPFCVPADFWDTVPAHEVLSEEERALLSRSAQERHRLGEEIVLCKKMLQLIDMAVKRREAAIAAYSSLAAANNKSQQAPLGKDFCGYDTRLDSVGVTHAFAAFVKSPLGEAIFRAGKLDAPTSLTESTAAEGSPEVIRDAGDAVTAGMCTKKKCKPHMQWASVLTKTVKHQIKELAALAKEKLDAEARVRDCAAVRYRRRLRENHAVTIFESDTEMETA</sequence>
<keyword evidence="5" id="KW-0539">Nucleus</keyword>
<feature type="domain" description="PHD-type" evidence="8">
    <location>
        <begin position="138"/>
        <end position="189"/>
    </location>
</feature>
<gene>
    <name evidence="9" type="ORF">VTK73DRAFT_5361</name>
</gene>
<keyword evidence="2" id="KW-0479">Metal-binding</keyword>